<dbReference type="InterPro" id="IPR029044">
    <property type="entry name" value="Nucleotide-diphossugar_trans"/>
</dbReference>
<dbReference type="RefSeq" id="WP_194706576.1">
    <property type="nucleotide sequence ID" value="NZ_JADKPN010000004.1"/>
</dbReference>
<evidence type="ECO:0000256" key="2">
    <source>
        <dbReference type="ARBA" id="ARBA00006739"/>
    </source>
</evidence>
<comment type="pathway">
    <text evidence="1">Cell wall biogenesis; cell wall polysaccharide biosynthesis.</text>
</comment>
<evidence type="ECO:0000256" key="4">
    <source>
        <dbReference type="ARBA" id="ARBA00022679"/>
    </source>
</evidence>
<dbReference type="SUPFAM" id="SSF53448">
    <property type="entry name" value="Nucleotide-diphospho-sugar transferases"/>
    <property type="match status" value="1"/>
</dbReference>
<dbReference type="PANTHER" id="PTHR43179:SF12">
    <property type="entry name" value="GALACTOFURANOSYLTRANSFERASE GLFT2"/>
    <property type="match status" value="1"/>
</dbReference>
<comment type="caution">
    <text evidence="6">The sequence shown here is derived from an EMBL/GenBank/DDBJ whole genome shotgun (WGS) entry which is preliminary data.</text>
</comment>
<dbReference type="Pfam" id="PF13641">
    <property type="entry name" value="Glyco_tranf_2_3"/>
    <property type="match status" value="1"/>
</dbReference>
<organism evidence="6 7">
    <name type="scientific">Nocardioides islandensis</name>
    <dbReference type="NCBI Taxonomy" id="433663"/>
    <lineage>
        <taxon>Bacteria</taxon>
        <taxon>Bacillati</taxon>
        <taxon>Actinomycetota</taxon>
        <taxon>Actinomycetes</taxon>
        <taxon>Propionibacteriales</taxon>
        <taxon>Nocardioidaceae</taxon>
        <taxon>Nocardioides</taxon>
    </lineage>
</organism>
<proteinExistence type="inferred from homology"/>
<evidence type="ECO:0000256" key="3">
    <source>
        <dbReference type="ARBA" id="ARBA00022676"/>
    </source>
</evidence>
<comment type="similarity">
    <text evidence="2">Belongs to the glycosyltransferase 2 family.</text>
</comment>
<evidence type="ECO:0000313" key="6">
    <source>
        <dbReference type="EMBL" id="MBF4763395.1"/>
    </source>
</evidence>
<feature type="compositionally biased region" description="Basic and acidic residues" evidence="5">
    <location>
        <begin position="141"/>
        <end position="151"/>
    </location>
</feature>
<name>A0A930YK92_9ACTN</name>
<protein>
    <submittedName>
        <fullName evidence="6">Glycosyltransferase family 2 protein</fullName>
    </submittedName>
</protein>
<dbReference type="AlphaFoldDB" id="A0A930YK92"/>
<dbReference type="PANTHER" id="PTHR43179">
    <property type="entry name" value="RHAMNOSYLTRANSFERASE WBBL"/>
    <property type="match status" value="1"/>
</dbReference>
<reference evidence="6" key="1">
    <citation type="submission" date="2020-11" db="EMBL/GenBank/DDBJ databases">
        <title>Nocardioides sp. nov., isolated from Soil of Cynanchum wilfordii Hemsley rhizosphere.</title>
        <authorList>
            <person name="Lee J.-S."/>
            <person name="Suh M.K."/>
            <person name="Kim J.-S."/>
        </authorList>
    </citation>
    <scope>NUCLEOTIDE SEQUENCE</scope>
    <source>
        <strain evidence="6">KCTC 19275</strain>
    </source>
</reference>
<keyword evidence="4" id="KW-0808">Transferase</keyword>
<feature type="region of interest" description="Disordered" evidence="5">
    <location>
        <begin position="135"/>
        <end position="157"/>
    </location>
</feature>
<dbReference type="Gene3D" id="3.90.550.10">
    <property type="entry name" value="Spore Coat Polysaccharide Biosynthesis Protein SpsA, Chain A"/>
    <property type="match status" value="1"/>
</dbReference>
<sequence>MFVPFDRQVRVHLGVVALGDPPRLASSLGALVAHESRHDFVVSCLVNRASIRDAPLRVELPDGVRVERPHANVGWSGGLHLLRALSDGELFAWVQDDMLPEPGWLDALVDAADALPSVGVFGALRVDDGGAVVLHSGGRAEPPDRVERWNDTDSTDTHTPTEVTVLDWVTSAGCLTRTQVFDEVGGPDPRLWPLNHVDKDYSTHVRCHGYDVALVPSARVRHAGARSAPNPFRVFLDEWRDGWFDERWAGAVTALVGRTSGVVDHPCAEWRTEEIGLIEGLAGREASAMLVPFARSQASTFAGLVELRNHLQRTIAHLERELGEAHPAPSFAARLMRRLRRLR</sequence>
<keyword evidence="7" id="KW-1185">Reference proteome</keyword>
<evidence type="ECO:0000256" key="1">
    <source>
        <dbReference type="ARBA" id="ARBA00004776"/>
    </source>
</evidence>
<dbReference type="EMBL" id="JADKPN010000004">
    <property type="protein sequence ID" value="MBF4763395.1"/>
    <property type="molecule type" value="Genomic_DNA"/>
</dbReference>
<keyword evidence="3" id="KW-0328">Glycosyltransferase</keyword>
<evidence type="ECO:0000313" key="7">
    <source>
        <dbReference type="Proteomes" id="UP000640489"/>
    </source>
</evidence>
<gene>
    <name evidence="6" type="ORF">ISU07_09685</name>
</gene>
<accession>A0A930YK92</accession>
<dbReference type="GO" id="GO:0016757">
    <property type="term" value="F:glycosyltransferase activity"/>
    <property type="evidence" value="ECO:0007669"/>
    <property type="project" value="UniProtKB-KW"/>
</dbReference>
<evidence type="ECO:0000256" key="5">
    <source>
        <dbReference type="SAM" id="MobiDB-lite"/>
    </source>
</evidence>
<dbReference type="Proteomes" id="UP000640489">
    <property type="component" value="Unassembled WGS sequence"/>
</dbReference>